<evidence type="ECO:0008006" key="3">
    <source>
        <dbReference type="Google" id="ProtNLM"/>
    </source>
</evidence>
<comment type="caution">
    <text evidence="1">The sequence shown here is derived from an EMBL/GenBank/DDBJ whole genome shotgun (WGS) entry which is preliminary data.</text>
</comment>
<dbReference type="EMBL" id="JASCTH010000029">
    <property type="protein sequence ID" value="MDI6104016.1"/>
    <property type="molecule type" value="Genomic_DNA"/>
</dbReference>
<dbReference type="Proteomes" id="UP001241758">
    <property type="component" value="Unassembled WGS sequence"/>
</dbReference>
<name>A0ABT6WWM3_9ACTN</name>
<reference evidence="1 2" key="1">
    <citation type="submission" date="2023-05" db="EMBL/GenBank/DDBJ databases">
        <title>Actinoplanes sp. NEAU-A12 genome sequencing.</title>
        <authorList>
            <person name="Wang Z.-S."/>
        </authorList>
    </citation>
    <scope>NUCLEOTIDE SEQUENCE [LARGE SCALE GENOMIC DNA]</scope>
    <source>
        <strain evidence="1 2">NEAU-A12</strain>
    </source>
</reference>
<organism evidence="1 2">
    <name type="scientific">Actinoplanes sandaracinus</name>
    <dbReference type="NCBI Taxonomy" id="3045177"/>
    <lineage>
        <taxon>Bacteria</taxon>
        <taxon>Bacillati</taxon>
        <taxon>Actinomycetota</taxon>
        <taxon>Actinomycetes</taxon>
        <taxon>Micromonosporales</taxon>
        <taxon>Micromonosporaceae</taxon>
        <taxon>Actinoplanes</taxon>
    </lineage>
</organism>
<evidence type="ECO:0000313" key="1">
    <source>
        <dbReference type="EMBL" id="MDI6104016.1"/>
    </source>
</evidence>
<dbReference type="RefSeq" id="WP_282765271.1">
    <property type="nucleotide sequence ID" value="NZ_JASCTH010000029.1"/>
</dbReference>
<protein>
    <recommendedName>
        <fullName evidence="3">ATP-binding protein</fullName>
    </recommendedName>
</protein>
<gene>
    <name evidence="1" type="ORF">QLQ12_36045</name>
</gene>
<sequence>MIPNPFALPGRSDPFAALDPFAGDASEVLKLYVDVDHTEEAFQQFERAFRAPRELTGRGQLIVAMGESGCGKSALINRCAWHACTLLKNAGLEPLVVDVRDQGRDTENHVQRIEQISKFLIRYLYRKQYLDITQTEYEELIKDPAAVFADLGLYLSGEETVVVVRLPRTELPTEITAWANKTHARLLFFAELRGEHDAAAISEQSRGAEQLPTVALEVKLLGLGHTAAFVRHRMERANHPADGPQLHDDVARRVDTTRGWTIRELQKLLFYFFEERCRTDRGGDIHWQDLLEYFMRDADRLIGRNDG</sequence>
<keyword evidence="2" id="KW-1185">Reference proteome</keyword>
<evidence type="ECO:0000313" key="2">
    <source>
        <dbReference type="Proteomes" id="UP001241758"/>
    </source>
</evidence>
<accession>A0ABT6WWM3</accession>
<proteinExistence type="predicted"/>